<accession>A0ABW3L5I2</accession>
<proteinExistence type="predicted"/>
<dbReference type="Proteomes" id="UP001596990">
    <property type="component" value="Unassembled WGS sequence"/>
</dbReference>
<reference evidence="2" key="1">
    <citation type="journal article" date="2019" name="Int. J. Syst. Evol. Microbiol.">
        <title>The Global Catalogue of Microorganisms (GCM) 10K type strain sequencing project: providing services to taxonomists for standard genome sequencing and annotation.</title>
        <authorList>
            <consortium name="The Broad Institute Genomics Platform"/>
            <consortium name="The Broad Institute Genome Sequencing Center for Infectious Disease"/>
            <person name="Wu L."/>
            <person name="Ma J."/>
        </authorList>
    </citation>
    <scope>NUCLEOTIDE SEQUENCE [LARGE SCALE GENOMIC DNA]</scope>
    <source>
        <strain evidence="2">CCUG 56607</strain>
    </source>
</reference>
<protein>
    <submittedName>
        <fullName evidence="1">Uncharacterized protein</fullName>
    </submittedName>
</protein>
<keyword evidence="2" id="KW-1185">Reference proteome</keyword>
<evidence type="ECO:0000313" key="2">
    <source>
        <dbReference type="Proteomes" id="UP001596990"/>
    </source>
</evidence>
<gene>
    <name evidence="1" type="ORF">ACFQ2J_18045</name>
</gene>
<sequence length="151" mass="17640">MLSFEEKLAIIEEFEELEKKEISLGRVNFHYEESLYDKKIVVYRLHPNGNGFVYAGQIEDYPVDDRGMVNIKDFSADELRELIRDAIDSLSLSPAEKDPIMEEWLNEHDQALVLMREDDGYNVYAEEQLEGTFNSYEEAANFLEQEGFSRL</sequence>
<dbReference type="RefSeq" id="WP_386063926.1">
    <property type="nucleotide sequence ID" value="NZ_JBHTKL010000006.1"/>
</dbReference>
<organism evidence="1 2">
    <name type="scientific">Thalassobacillus hwangdonensis</name>
    <dbReference type="NCBI Taxonomy" id="546108"/>
    <lineage>
        <taxon>Bacteria</taxon>
        <taxon>Bacillati</taxon>
        <taxon>Bacillota</taxon>
        <taxon>Bacilli</taxon>
        <taxon>Bacillales</taxon>
        <taxon>Bacillaceae</taxon>
        <taxon>Thalassobacillus</taxon>
    </lineage>
</organism>
<dbReference type="EMBL" id="JBHTKL010000006">
    <property type="protein sequence ID" value="MFD1021097.1"/>
    <property type="molecule type" value="Genomic_DNA"/>
</dbReference>
<evidence type="ECO:0000313" key="1">
    <source>
        <dbReference type="EMBL" id="MFD1021097.1"/>
    </source>
</evidence>
<comment type="caution">
    <text evidence="1">The sequence shown here is derived from an EMBL/GenBank/DDBJ whole genome shotgun (WGS) entry which is preliminary data.</text>
</comment>
<name>A0ABW3L5I2_9BACI</name>